<protein>
    <submittedName>
        <fullName evidence="1">Uncharacterized protein</fullName>
    </submittedName>
</protein>
<proteinExistence type="predicted"/>
<gene>
    <name evidence="1" type="ORF">DNHGIG_00570</name>
</gene>
<dbReference type="EMBL" id="BOQE01000001">
    <property type="protein sequence ID" value="GIM44508.1"/>
    <property type="molecule type" value="Genomic_DNA"/>
</dbReference>
<name>A0AAV4LA28_9BACL</name>
<reference evidence="1" key="1">
    <citation type="journal article" date="2023" name="Int. J. Syst. Evol. Microbiol.">
        <title>Collibacillus ludicampi gen. nov., sp. nov., a new soil bacterium of the family Alicyclobacillaceae.</title>
        <authorList>
            <person name="Jojima T."/>
            <person name="Ioku Y."/>
            <person name="Fukuta Y."/>
            <person name="Shirasaka N."/>
            <person name="Matsumura Y."/>
            <person name="Mori M."/>
        </authorList>
    </citation>
    <scope>NUCLEOTIDE SEQUENCE</scope>
    <source>
        <strain evidence="1">TP075</strain>
    </source>
</reference>
<comment type="caution">
    <text evidence="1">The sequence shown here is derived from an EMBL/GenBank/DDBJ whole genome shotgun (WGS) entry which is preliminary data.</text>
</comment>
<accession>A0AAV4LA28</accession>
<evidence type="ECO:0000313" key="1">
    <source>
        <dbReference type="EMBL" id="GIM44508.1"/>
    </source>
</evidence>
<dbReference type="Proteomes" id="UP001057291">
    <property type="component" value="Unassembled WGS sequence"/>
</dbReference>
<dbReference type="AlphaFoldDB" id="A0AAV4LA28"/>
<dbReference type="RefSeq" id="WP_282197782.1">
    <property type="nucleotide sequence ID" value="NZ_BOQE01000001.1"/>
</dbReference>
<keyword evidence="2" id="KW-1185">Reference proteome</keyword>
<sequence>MQTVIKYRMFWVDGQWNADVALIDSNETIDTFTLQGLSNKLSPALEEAQMHAKLRAWQMGYRSCRHDVDVCGFESCYLVPEFWESGEFDDQTNCYAE</sequence>
<evidence type="ECO:0000313" key="2">
    <source>
        <dbReference type="Proteomes" id="UP001057291"/>
    </source>
</evidence>
<organism evidence="1 2">
    <name type="scientific">Collibacillus ludicampi</name>
    <dbReference type="NCBI Taxonomy" id="2771369"/>
    <lineage>
        <taxon>Bacteria</taxon>
        <taxon>Bacillati</taxon>
        <taxon>Bacillota</taxon>
        <taxon>Bacilli</taxon>
        <taxon>Bacillales</taxon>
        <taxon>Alicyclobacillaceae</taxon>
        <taxon>Collibacillus</taxon>
    </lineage>
</organism>